<feature type="compositionally biased region" description="Basic and acidic residues" evidence="1">
    <location>
        <begin position="1"/>
        <end position="13"/>
    </location>
</feature>
<reference evidence="2 3" key="1">
    <citation type="submission" date="2006-03" db="EMBL/GenBank/DDBJ databases">
        <title>Complete sequence of chromosome of Nitrobacter hamburgensis X14.</title>
        <authorList>
            <consortium name="US DOE Joint Genome Institute"/>
            <person name="Copeland A."/>
            <person name="Lucas S."/>
            <person name="Lapidus A."/>
            <person name="Barry K."/>
            <person name="Detter J.C."/>
            <person name="Glavina del Rio T."/>
            <person name="Hammon N."/>
            <person name="Israni S."/>
            <person name="Dalin E."/>
            <person name="Tice H."/>
            <person name="Pitluck S."/>
            <person name="Chain P."/>
            <person name="Malfatti S."/>
            <person name="Shin M."/>
            <person name="Vergez L."/>
            <person name="Schmutz J."/>
            <person name="Larimer F."/>
            <person name="Land M."/>
            <person name="Hauser L."/>
            <person name="Kyrpides N."/>
            <person name="Ivanova N."/>
            <person name="Ward B."/>
            <person name="Arp D."/>
            <person name="Klotz M."/>
            <person name="Stein L."/>
            <person name="O'Mullan G."/>
            <person name="Starkenburg S."/>
            <person name="Sayavedra L."/>
            <person name="Poret-Peterson A.T."/>
            <person name="Gentry M.E."/>
            <person name="Bruce D."/>
            <person name="Richardson P."/>
        </authorList>
    </citation>
    <scope>NUCLEOTIDE SEQUENCE [LARGE SCALE GENOMIC DNA]</scope>
    <source>
        <strain evidence="3">DSM 10229 / NCIMB 13809 / X14</strain>
    </source>
</reference>
<dbReference type="EMBL" id="CP000319">
    <property type="protein sequence ID" value="ABE62712.1"/>
    <property type="molecule type" value="Genomic_DNA"/>
</dbReference>
<feature type="region of interest" description="Disordered" evidence="1">
    <location>
        <begin position="1"/>
        <end position="52"/>
    </location>
</feature>
<organism evidence="2 3">
    <name type="scientific">Nitrobacter hamburgensis (strain DSM 10229 / NCIMB 13809 / X14)</name>
    <dbReference type="NCBI Taxonomy" id="323097"/>
    <lineage>
        <taxon>Bacteria</taxon>
        <taxon>Pseudomonadati</taxon>
        <taxon>Pseudomonadota</taxon>
        <taxon>Alphaproteobacteria</taxon>
        <taxon>Hyphomicrobiales</taxon>
        <taxon>Nitrobacteraceae</taxon>
        <taxon>Nitrobacter</taxon>
    </lineage>
</organism>
<feature type="compositionally biased region" description="Polar residues" evidence="1">
    <location>
        <begin position="16"/>
        <end position="29"/>
    </location>
</feature>
<gene>
    <name evidence="2" type="ordered locus">Nham_1904</name>
</gene>
<protein>
    <submittedName>
        <fullName evidence="2">Uncharacterized protein</fullName>
    </submittedName>
</protein>
<dbReference type="KEGG" id="nha:Nham_1904"/>
<dbReference type="HOGENOM" id="CLU_1804153_0_0_5"/>
<evidence type="ECO:0000256" key="1">
    <source>
        <dbReference type="SAM" id="MobiDB-lite"/>
    </source>
</evidence>
<dbReference type="STRING" id="323097.Nham_1904"/>
<dbReference type="Proteomes" id="UP000001953">
    <property type="component" value="Chromosome"/>
</dbReference>
<proteinExistence type="predicted"/>
<sequence>MRIDGPPRIDRDSAVPATTGTTSQASQHGANPEAIAPARRRRSPGGVDALEDCRPKLGRVWNRIPEDVRDQIVASEPALYPNTPQIFVEMVAENNEPPNSFALPTPPVAIAPAANLFHPTKNIRITARVFDQHQGGPATRAQI</sequence>
<name>Q1QM35_NITHX</name>
<evidence type="ECO:0000313" key="2">
    <source>
        <dbReference type="EMBL" id="ABE62712.1"/>
    </source>
</evidence>
<accession>Q1QM35</accession>
<keyword evidence="3" id="KW-1185">Reference proteome</keyword>
<dbReference type="AlphaFoldDB" id="Q1QM35"/>
<evidence type="ECO:0000313" key="3">
    <source>
        <dbReference type="Proteomes" id="UP000001953"/>
    </source>
</evidence>